<protein>
    <submittedName>
        <fullName evidence="2">Putative NHN endonuclease</fullName>
    </submittedName>
</protein>
<dbReference type="Gene3D" id="3.90.75.20">
    <property type="match status" value="1"/>
</dbReference>
<name>A0A6J7WIQ6_9CAUD</name>
<feature type="domain" description="HNH nuclease" evidence="1">
    <location>
        <begin position="56"/>
        <end position="97"/>
    </location>
</feature>
<keyword evidence="2" id="KW-0255">Endonuclease</keyword>
<dbReference type="InterPro" id="IPR016177">
    <property type="entry name" value="DNA-bd_dom_sf"/>
</dbReference>
<dbReference type="EMBL" id="LR798236">
    <property type="protein sequence ID" value="CAB5212704.1"/>
    <property type="molecule type" value="Genomic_DNA"/>
</dbReference>
<dbReference type="GO" id="GO:0004519">
    <property type="term" value="F:endonuclease activity"/>
    <property type="evidence" value="ECO:0007669"/>
    <property type="project" value="UniProtKB-KW"/>
</dbReference>
<dbReference type="SUPFAM" id="SSF54060">
    <property type="entry name" value="His-Me finger endonucleases"/>
    <property type="match status" value="1"/>
</dbReference>
<keyword evidence="2" id="KW-0378">Hydrolase</keyword>
<reference evidence="2" key="1">
    <citation type="submission" date="2020-05" db="EMBL/GenBank/DDBJ databases">
        <authorList>
            <person name="Chiriac C."/>
            <person name="Salcher M."/>
            <person name="Ghai R."/>
            <person name="Kavagutti S V."/>
        </authorList>
    </citation>
    <scope>NUCLEOTIDE SEQUENCE</scope>
</reference>
<dbReference type="Pfam" id="PF13392">
    <property type="entry name" value="HNH_3"/>
    <property type="match status" value="1"/>
</dbReference>
<proteinExistence type="predicted"/>
<evidence type="ECO:0000313" key="2">
    <source>
        <dbReference type="EMBL" id="CAB5212704.1"/>
    </source>
</evidence>
<dbReference type="InterPro" id="IPR044925">
    <property type="entry name" value="His-Me_finger_sf"/>
</dbReference>
<keyword evidence="2" id="KW-0540">Nuclease</keyword>
<organism evidence="2">
    <name type="scientific">uncultured Caudovirales phage</name>
    <dbReference type="NCBI Taxonomy" id="2100421"/>
    <lineage>
        <taxon>Viruses</taxon>
        <taxon>Duplodnaviria</taxon>
        <taxon>Heunggongvirae</taxon>
        <taxon>Uroviricota</taxon>
        <taxon>Caudoviricetes</taxon>
        <taxon>Peduoviridae</taxon>
        <taxon>Maltschvirus</taxon>
        <taxon>Maltschvirus maltsch</taxon>
    </lineage>
</organism>
<dbReference type="GO" id="GO:0003677">
    <property type="term" value="F:DNA binding"/>
    <property type="evidence" value="ECO:0007669"/>
    <property type="project" value="InterPro"/>
</dbReference>
<accession>A0A6J7WIQ6</accession>
<evidence type="ECO:0000259" key="1">
    <source>
        <dbReference type="Pfam" id="PF13392"/>
    </source>
</evidence>
<dbReference type="SUPFAM" id="SSF54171">
    <property type="entry name" value="DNA-binding domain"/>
    <property type="match status" value="1"/>
</dbReference>
<gene>
    <name evidence="2" type="ORF">UFOVP188_44</name>
</gene>
<dbReference type="Gene3D" id="1.20.5.2050">
    <property type="match status" value="1"/>
</dbReference>
<dbReference type="InterPro" id="IPR003615">
    <property type="entry name" value="HNH_nuc"/>
</dbReference>
<sequence length="163" mass="19230">MEYPSTMQLKQMFDYHSDGYLIWKIKPAFRVKIGDKAGSINSQGYVQISQKKSKFKAHRLIWLWHGYQLDDEIDHIDGNKLNNQIENLRAVKKSQNQWNAKIRKDNLSGIKGVRWHKRDCKWTASIRLHGKTKSLGYYNDLELAKLVIHEARSLYHGEYARNQ</sequence>